<dbReference type="PANTHER" id="PTHR31018:SF3">
    <property type="entry name" value="RECEPTOR PROTEIN-TYROSINE KINASE"/>
    <property type="match status" value="1"/>
</dbReference>
<evidence type="ECO:0000256" key="2">
    <source>
        <dbReference type="ARBA" id="ARBA00022729"/>
    </source>
</evidence>
<feature type="domain" description="Receptor L-domain" evidence="4">
    <location>
        <begin position="141"/>
        <end position="227"/>
    </location>
</feature>
<evidence type="ECO:0000313" key="6">
    <source>
        <dbReference type="Proteomes" id="UP001056837"/>
    </source>
</evidence>
<dbReference type="SUPFAM" id="SSF52058">
    <property type="entry name" value="L domain-like"/>
    <property type="match status" value="3"/>
</dbReference>
<dbReference type="Proteomes" id="UP001056837">
    <property type="component" value="Chromosome"/>
</dbReference>
<name>A0AAE9MPH0_9FLAO</name>
<dbReference type="Gene3D" id="3.80.10.10">
    <property type="entry name" value="Ribonuclease Inhibitor"/>
    <property type="match status" value="1"/>
</dbReference>
<evidence type="ECO:0000259" key="4">
    <source>
        <dbReference type="Pfam" id="PF01030"/>
    </source>
</evidence>
<keyword evidence="3" id="KW-0325">Glycoprotein</keyword>
<keyword evidence="2" id="KW-0732">Signal</keyword>
<evidence type="ECO:0000256" key="1">
    <source>
        <dbReference type="ARBA" id="ARBA00004196"/>
    </source>
</evidence>
<reference evidence="5" key="1">
    <citation type="submission" date="2020-04" db="EMBL/GenBank/DDBJ databases">
        <title>Tenacibaculum mesophilum bac2.</title>
        <authorList>
            <person name="Li M."/>
        </authorList>
    </citation>
    <scope>NUCLEOTIDE SEQUENCE</scope>
    <source>
        <strain evidence="5">Bac2</strain>
    </source>
</reference>
<dbReference type="GO" id="GO:0030313">
    <property type="term" value="C:cell envelope"/>
    <property type="evidence" value="ECO:0007669"/>
    <property type="project" value="UniProtKB-SubCell"/>
</dbReference>
<gene>
    <name evidence="5" type="ORF">HER15_12075</name>
</gene>
<accession>A0AAE9MPH0</accession>
<evidence type="ECO:0000313" key="5">
    <source>
        <dbReference type="EMBL" id="UTD16161.1"/>
    </source>
</evidence>
<dbReference type="PROSITE" id="PS51257">
    <property type="entry name" value="PROKAR_LIPOPROTEIN"/>
    <property type="match status" value="1"/>
</dbReference>
<evidence type="ECO:0000256" key="3">
    <source>
        <dbReference type="ARBA" id="ARBA00023180"/>
    </source>
</evidence>
<dbReference type="RefSeq" id="WP_253679591.1">
    <property type="nucleotide sequence ID" value="NZ_CP050861.1"/>
</dbReference>
<sequence>MPKYNLYKLIVIILLFTSCSKSEENQLPASTLLTVKISSTNPLNSKIEWTNTDNSQNKTTYYDLYLGDELIAEYIDGNTFEFEELKGLTEYQGKVIAKDINNKTITSTEYKFFTNKKQFEGNIELKSQEDIDNFTSKGYNAIKGNLIINGKTSSVKNLSNFNDLSQIHGDLFIINTSLKNLSGFEGVTLTSNEARLVIINNDELTNVEALSKITALGSLRILNNKLLQNLNGFHKLKTIRQELSISLNPSINNLTALQNLSKLHKVNIIGNDSLENLNGLEQITEVNAVVIKNNTSLKTMEGLQNLTSCELYFTIENNTKLTKLNGLSSLKSVGAIKIINNASLASISNLSSLTSVSYLIEVKDNSNLTSLNGIQNIVYDNSLTNKELFIQNNPKITTLDALSNYTFERGVIDISNNKKLVNFCGLKKLLTEIKHKDFDENNFIYNNAYNPSINDILGKKCNLSL</sequence>
<dbReference type="EMBL" id="CP050861">
    <property type="protein sequence ID" value="UTD16161.1"/>
    <property type="molecule type" value="Genomic_DNA"/>
</dbReference>
<dbReference type="InterPro" id="IPR032675">
    <property type="entry name" value="LRR_dom_sf"/>
</dbReference>
<protein>
    <recommendedName>
        <fullName evidence="4">Receptor L-domain domain-containing protein</fullName>
    </recommendedName>
</protein>
<dbReference type="InterPro" id="IPR051648">
    <property type="entry name" value="CWI-Assembly_Regulator"/>
</dbReference>
<dbReference type="InterPro" id="IPR000494">
    <property type="entry name" value="Rcpt_L-dom"/>
</dbReference>
<proteinExistence type="predicted"/>
<comment type="subcellular location">
    <subcellularLocation>
        <location evidence="1">Cell envelope</location>
    </subcellularLocation>
</comment>
<organism evidence="5 6">
    <name type="scientific">Tenacibaculum mesophilum</name>
    <dbReference type="NCBI Taxonomy" id="104268"/>
    <lineage>
        <taxon>Bacteria</taxon>
        <taxon>Pseudomonadati</taxon>
        <taxon>Bacteroidota</taxon>
        <taxon>Flavobacteriia</taxon>
        <taxon>Flavobacteriales</taxon>
        <taxon>Flavobacteriaceae</taxon>
        <taxon>Tenacibaculum</taxon>
    </lineage>
</organism>
<dbReference type="AlphaFoldDB" id="A0AAE9MPH0"/>
<dbReference type="PANTHER" id="PTHR31018">
    <property type="entry name" value="SPORULATION-SPECIFIC PROTEIN-RELATED"/>
    <property type="match status" value="1"/>
</dbReference>
<dbReference type="Pfam" id="PF01030">
    <property type="entry name" value="Recep_L_domain"/>
    <property type="match status" value="1"/>
</dbReference>